<evidence type="ECO:0000259" key="5">
    <source>
        <dbReference type="PROSITE" id="PS50994"/>
    </source>
</evidence>
<feature type="domain" description="C3H1-type" evidence="3">
    <location>
        <begin position="690"/>
        <end position="718"/>
    </location>
</feature>
<name>A0A9P1G129_9DINO</name>
<feature type="region of interest" description="Disordered" evidence="2">
    <location>
        <begin position="272"/>
        <end position="386"/>
    </location>
</feature>
<dbReference type="InterPro" id="IPR001584">
    <property type="entry name" value="Integrase_cat-core"/>
</dbReference>
<feature type="region of interest" description="Disordered" evidence="2">
    <location>
        <begin position="138"/>
        <end position="178"/>
    </location>
</feature>
<dbReference type="GO" id="GO:0008270">
    <property type="term" value="F:zinc ion binding"/>
    <property type="evidence" value="ECO:0007669"/>
    <property type="project" value="UniProtKB-KW"/>
</dbReference>
<dbReference type="OrthoDB" id="8047996at2759"/>
<comment type="caution">
    <text evidence="6">The sequence shown here is derived from an EMBL/GenBank/DDBJ whole genome shotgun (WGS) entry which is preliminary data.</text>
</comment>
<dbReference type="SUPFAM" id="SSF53098">
    <property type="entry name" value="Ribonuclease H-like"/>
    <property type="match status" value="1"/>
</dbReference>
<evidence type="ECO:0000256" key="1">
    <source>
        <dbReference type="PROSITE-ProRule" id="PRU00723"/>
    </source>
</evidence>
<accession>A0A9P1G129</accession>
<evidence type="ECO:0000313" key="6">
    <source>
        <dbReference type="EMBL" id="CAI3993995.1"/>
    </source>
</evidence>
<protein>
    <submittedName>
        <fullName evidence="6">Uncharacterized protein</fullName>
    </submittedName>
</protein>
<feature type="region of interest" description="Disordered" evidence="2">
    <location>
        <begin position="1393"/>
        <end position="1433"/>
    </location>
</feature>
<dbReference type="CDD" id="cd09272">
    <property type="entry name" value="RNase_HI_RT_Ty1"/>
    <property type="match status" value="1"/>
</dbReference>
<proteinExistence type="predicted"/>
<feature type="region of interest" description="Disordered" evidence="2">
    <location>
        <begin position="734"/>
        <end position="779"/>
    </location>
</feature>
<feature type="region of interest" description="Disordered" evidence="2">
    <location>
        <begin position="844"/>
        <end position="865"/>
    </location>
</feature>
<feature type="zinc finger region" description="C3H1-type" evidence="1">
    <location>
        <begin position="690"/>
        <end position="718"/>
    </location>
</feature>
<dbReference type="PANTHER" id="PTHR11439:SF517">
    <property type="entry name" value="CYSTEINE-RICH RLK (RECEPTOR-LIKE PROTEIN KINASE) 8"/>
    <property type="match status" value="1"/>
</dbReference>
<feature type="compositionally biased region" description="Basic and acidic residues" evidence="2">
    <location>
        <begin position="343"/>
        <end position="382"/>
    </location>
</feature>
<feature type="region of interest" description="Disordered" evidence="2">
    <location>
        <begin position="1"/>
        <end position="115"/>
    </location>
</feature>
<dbReference type="GO" id="GO:0015074">
    <property type="term" value="P:DNA integration"/>
    <property type="evidence" value="ECO:0007669"/>
    <property type="project" value="InterPro"/>
</dbReference>
<keyword evidence="1" id="KW-0862">Zinc</keyword>
<dbReference type="PROSITE" id="PS50994">
    <property type="entry name" value="INTEGRASE"/>
    <property type="match status" value="1"/>
</dbReference>
<feature type="compositionally biased region" description="Basic and acidic residues" evidence="2">
    <location>
        <begin position="56"/>
        <end position="68"/>
    </location>
</feature>
<dbReference type="PROSITE" id="PS50103">
    <property type="entry name" value="ZF_C3H1"/>
    <property type="match status" value="1"/>
</dbReference>
<feature type="region of interest" description="Disordered" evidence="2">
    <location>
        <begin position="654"/>
        <end position="693"/>
    </location>
</feature>
<feature type="compositionally biased region" description="Basic and acidic residues" evidence="2">
    <location>
        <begin position="319"/>
        <end position="334"/>
    </location>
</feature>
<feature type="domain" description="CCHC-type" evidence="4">
    <location>
        <begin position="722"/>
        <end position="739"/>
    </location>
</feature>
<reference evidence="7" key="2">
    <citation type="submission" date="2024-04" db="EMBL/GenBank/DDBJ databases">
        <authorList>
            <person name="Chen Y."/>
            <person name="Shah S."/>
            <person name="Dougan E. K."/>
            <person name="Thang M."/>
            <person name="Chan C."/>
        </authorList>
    </citation>
    <scope>NUCLEOTIDE SEQUENCE [LARGE SCALE GENOMIC DNA]</scope>
</reference>
<gene>
    <name evidence="6" type="ORF">C1SCF055_LOCUS20680</name>
</gene>
<reference evidence="6" key="1">
    <citation type="submission" date="2022-10" db="EMBL/GenBank/DDBJ databases">
        <authorList>
            <person name="Chen Y."/>
            <person name="Dougan E. K."/>
            <person name="Chan C."/>
            <person name="Rhodes N."/>
            <person name="Thang M."/>
        </authorList>
    </citation>
    <scope>NUCLEOTIDE SEQUENCE</scope>
</reference>
<feature type="domain" description="Integrase catalytic" evidence="5">
    <location>
        <begin position="1438"/>
        <end position="1567"/>
    </location>
</feature>
<feature type="non-terminal residue" evidence="6">
    <location>
        <position position="2430"/>
    </location>
</feature>
<evidence type="ECO:0000256" key="2">
    <source>
        <dbReference type="SAM" id="MobiDB-lite"/>
    </source>
</evidence>
<dbReference type="PROSITE" id="PS50158">
    <property type="entry name" value="ZF_CCHC"/>
    <property type="match status" value="1"/>
</dbReference>
<feature type="region of interest" description="Disordered" evidence="2">
    <location>
        <begin position="794"/>
        <end position="817"/>
    </location>
</feature>
<dbReference type="InterPro" id="IPR001878">
    <property type="entry name" value="Znf_CCHC"/>
</dbReference>
<feature type="compositionally biased region" description="Basic and acidic residues" evidence="2">
    <location>
        <begin position="295"/>
        <end position="310"/>
    </location>
</feature>
<feature type="compositionally biased region" description="Basic and acidic residues" evidence="2">
    <location>
        <begin position="661"/>
        <end position="693"/>
    </location>
</feature>
<dbReference type="Gene3D" id="3.30.420.10">
    <property type="entry name" value="Ribonuclease H-like superfamily/Ribonuclease H"/>
    <property type="match status" value="1"/>
</dbReference>
<dbReference type="InterPro" id="IPR012337">
    <property type="entry name" value="RNaseH-like_sf"/>
</dbReference>
<dbReference type="InterPro" id="IPR013103">
    <property type="entry name" value="RVT_2"/>
</dbReference>
<dbReference type="InterPro" id="IPR000571">
    <property type="entry name" value="Znf_CCCH"/>
</dbReference>
<dbReference type="Pfam" id="PF07727">
    <property type="entry name" value="RVT_2"/>
    <property type="match status" value="1"/>
</dbReference>
<organism evidence="6">
    <name type="scientific">Cladocopium goreaui</name>
    <dbReference type="NCBI Taxonomy" id="2562237"/>
    <lineage>
        <taxon>Eukaryota</taxon>
        <taxon>Sar</taxon>
        <taxon>Alveolata</taxon>
        <taxon>Dinophyceae</taxon>
        <taxon>Suessiales</taxon>
        <taxon>Symbiodiniaceae</taxon>
        <taxon>Cladocopium</taxon>
    </lineage>
</organism>
<evidence type="ECO:0000259" key="4">
    <source>
        <dbReference type="PROSITE" id="PS50158"/>
    </source>
</evidence>
<sequence length="2430" mass="275987">MMFSRRRASPQEIEEGNRQMQQAQQRLDAEIAAGSELPLEDVKGMETVVPESPKSPVKEESLGREEGPRSFPASLVPAVPGQESQVMPATPESQVKTEVKTPAQKSEVRDETSGAVVVQHEAVVPVVTDVVATNAKKMENGGSADLPRALDVSGQRHPDPVPLTPGTQSGASPPQQPLFDDQQLRRFQELFQQAPWLYPGGSVAFHQPAIQPPISRPLFLEQDERRIQETVGMGSQYVYPYAPAVGVRENLELKRGIEEVLEENRKLREKVERLEKAQLSQSEEDPKFSTPTGDNPKEAETPHQEADRPPKGSQSYHRVSKEAETPYQEADRPPKGSQHVRQVSKEAETPYQEAERPPKPEGRQRSKTPESKEADRPPKNGSDEEPTTVKVMLKLMEGMQAIQRQMLEHRDEDTATESVRQAPALPALSEWSATTGPIDLNDWMALIEPMMCDLSNSSAQWWQQLVMEAHLWYQRHLQLPPLDRVAHVPAPSTELAKPKWARLERRASTLLLMAVPEGQREELISAKRLSAMAIICQLLVTYQPGGLAEKELILRSLELPPESSNLVEAVQSLRRWARWRRRAADLQISEPDPFLLLKGLNRIIKKPLENNRDLSFRISLARSTLQVDSTPTSTSVTSFALHLVAEFEQVVHQETSNASKKRVEPEKAKVSKLKKLEEEGRSPTKKEEQKEEKGRCKFFLSEQGCRRGKMCSWSHDQKDEKRRCWNCGCPDHMSPSCPRPKDRNDQSPQKPKIQKAEGEETSSPTSSTKGKEEEVSETASMKELLEQANTMLKSLTSSTPSTSSSTTSSPTETKDEVMDRLQQQLNQLKLKVFKINQISHGQHQGLIDSGATHPLRPRRPGECDSSYKKVSVTLANGESTTLQVTPGGIMVTDRHDVEPILPMGQLVHDLGCQVKWAGETLNVVHPVRGQLPVENRNGCPQLPRTLALDLIEEMETAGVQKSMKSISFEKEKKWMEDLVESHPVLRGLPQHVKSRLVTDIGDWKDLPVNRRQRKRLQRDGFLLHLYAGEQDGFTLSRAWKQQGGMETQLLEIDVKRGEGHNMLLDNGVYAGLLRAALQDRIDAVITGPNCRTRSVLRHYPRENAPRPVRAWNGEEYGLADLTPAEKTQVEEDDILLWRSIFLWMISTYLRRARQVRKEVGFLLEQPATPKSYMPQCVSFWDTEEWSKLKEEFEFSETTFCQGHHGGAATKPTTMAGNLELRPEEHRMKKTSSTTIRSSAELSRWAPGVMNMVAEALLTQVVNRQPKVSSLSWEEHLRHGHIPFRRDCLVCQQSLQQQPPHRKVKHPLGGVLSIDTTGPFIRAYDAGGYQSAYILVGALTWTVPKDSKIREEEVPELEGEAPNFEARKDEEVIPIEDQHDQPQEQPQGIFEDEVPEDEEHQRAPEGEDEVPKDEERQRAPEGEAERKEEEKEEFETRVFRLAAPMYSKKATEVTRAVMDMMLRLRADGYHIGHIHSDQGHEFQGHFKRWCRKRGVLLTRTPGDDPRANGRAETAVKSIKTQVRRILLQAQAEPTWWPWATRYVNELNRSVRLAKTPDYPPFLSDIMVRKRRWRRGTFETSTEIVKYLCPAPEEHGHWVKPKDEAPRITKLIMKATHLPVAEEQWMALERESLDALAVRRRMRGKSTIRELQEEDREGKEEEEEKKRRVCMLRLIEKEMCLMVDDDPELAKEEFQILANIRKMASVPNEEEEEVLQTRIVSPKEVSDHWQDWIPAVKSEVDSLLYDKQAFKEIGPEELSQLRQEAEKAGKGIEFIPSKLVFTRKPGPDGGRKKMRWVACGNLEPKKEDEDNFSSGADAASLRILVWCAALFQWSASVLDVRTAFLNAKMVLSEDEDVILVKPPWLLTEKAYLRKDVYYLPEKAIYGLRRSPKLWGITRDETISSLEIQGEYNGKNMDFHFEALQSEPNLWRLVNSNDDEDTTTYAMLMTYVDDLMLASSPNLLNIIQEKLRTTWSTSTPEMVGETPVRFLGVEISKTWCDQLQREVWMVTQQSYTTDMVQKETDLKAKKIPISRDQSQMEPSTEAPTTEMIRAAQKAVGEVLWLTTRARPDIMFTVARMGSSVTKAPEAVLKASIQLKGYLKATSNEGLIFKIGENEHPVLTVFTDASFAPDSQESHGSFIVMLGATPIFWRSGRQGFVTLSTAEAELTEIVEGMIAGESIFVILAELFPKVSKLVKTDSMSAQAILANEGGNWRTRHLRLRCSFARQSILAGEWSTQHVAGEYMLADIGTKPLSSVRFEFLKKLMGMGSLPMKSEEKDGRKANKDGQFLAEAAQVLRLITMAATMSISKAEKDGEAAEETVSFEVIVLYTFAVVFITLMAQRIWEAGAAPSKRLDDHRRCRLLLYQTNMLRYHEIHMLSYHEFNDVHKNQKEFCGEMKLRYHMINQKGQHHQHQSLNETSYVNGMRLNVKK</sequence>
<dbReference type="EMBL" id="CAMXCT020001896">
    <property type="protein sequence ID" value="CAL1147370.1"/>
    <property type="molecule type" value="Genomic_DNA"/>
</dbReference>
<feature type="compositionally biased region" description="Basic and acidic residues" evidence="2">
    <location>
        <begin position="1412"/>
        <end position="1433"/>
    </location>
</feature>
<dbReference type="GO" id="GO:0003676">
    <property type="term" value="F:nucleic acid binding"/>
    <property type="evidence" value="ECO:0007669"/>
    <property type="project" value="InterPro"/>
</dbReference>
<keyword evidence="1" id="KW-0863">Zinc-finger</keyword>
<feature type="compositionally biased region" description="Polar residues" evidence="2">
    <location>
        <begin position="82"/>
        <end position="96"/>
    </location>
</feature>
<evidence type="ECO:0000259" key="3">
    <source>
        <dbReference type="PROSITE" id="PS50103"/>
    </source>
</evidence>
<evidence type="ECO:0000313" key="7">
    <source>
        <dbReference type="EMBL" id="CAL1147370.1"/>
    </source>
</evidence>
<feature type="compositionally biased region" description="Low complexity" evidence="2">
    <location>
        <begin position="796"/>
        <end position="811"/>
    </location>
</feature>
<keyword evidence="1" id="KW-0479">Metal-binding</keyword>
<dbReference type="PANTHER" id="PTHR11439">
    <property type="entry name" value="GAG-POL-RELATED RETROTRANSPOSON"/>
    <property type="match status" value="1"/>
</dbReference>
<dbReference type="InterPro" id="IPR036397">
    <property type="entry name" value="RNaseH_sf"/>
</dbReference>
<dbReference type="EMBL" id="CAMXCT010001896">
    <property type="protein sequence ID" value="CAI3993995.1"/>
    <property type="molecule type" value="Genomic_DNA"/>
</dbReference>